<protein>
    <submittedName>
        <fullName evidence="1">Uncharacterized protein</fullName>
    </submittedName>
</protein>
<accession>A0A0E9Q055</accession>
<dbReference type="AlphaFoldDB" id="A0A0E9Q055"/>
<sequence length="39" mass="4435">MLKDTTAPLIGTLNLLHMCNNHYTILTHLLKWPLNTAAF</sequence>
<proteinExistence type="predicted"/>
<reference evidence="1" key="2">
    <citation type="journal article" date="2015" name="Fish Shellfish Immunol.">
        <title>Early steps in the European eel (Anguilla anguilla)-Vibrio vulnificus interaction in the gills: Role of the RtxA13 toxin.</title>
        <authorList>
            <person name="Callol A."/>
            <person name="Pajuelo D."/>
            <person name="Ebbesson L."/>
            <person name="Teles M."/>
            <person name="MacKenzie S."/>
            <person name="Amaro C."/>
        </authorList>
    </citation>
    <scope>NUCLEOTIDE SEQUENCE</scope>
</reference>
<organism evidence="1">
    <name type="scientific">Anguilla anguilla</name>
    <name type="common">European freshwater eel</name>
    <name type="synonym">Muraena anguilla</name>
    <dbReference type="NCBI Taxonomy" id="7936"/>
    <lineage>
        <taxon>Eukaryota</taxon>
        <taxon>Metazoa</taxon>
        <taxon>Chordata</taxon>
        <taxon>Craniata</taxon>
        <taxon>Vertebrata</taxon>
        <taxon>Euteleostomi</taxon>
        <taxon>Actinopterygii</taxon>
        <taxon>Neopterygii</taxon>
        <taxon>Teleostei</taxon>
        <taxon>Anguilliformes</taxon>
        <taxon>Anguillidae</taxon>
        <taxon>Anguilla</taxon>
    </lineage>
</organism>
<dbReference type="EMBL" id="GBXM01090325">
    <property type="protein sequence ID" value="JAH18252.1"/>
    <property type="molecule type" value="Transcribed_RNA"/>
</dbReference>
<name>A0A0E9Q055_ANGAN</name>
<dbReference type="EMBL" id="GBXM01099069">
    <property type="protein sequence ID" value="JAH09508.1"/>
    <property type="molecule type" value="Transcribed_RNA"/>
</dbReference>
<evidence type="ECO:0000313" key="1">
    <source>
        <dbReference type="EMBL" id="JAH09508.1"/>
    </source>
</evidence>
<reference evidence="1" key="1">
    <citation type="submission" date="2014-11" db="EMBL/GenBank/DDBJ databases">
        <authorList>
            <person name="Amaro Gonzalez C."/>
        </authorList>
    </citation>
    <scope>NUCLEOTIDE SEQUENCE</scope>
</reference>